<dbReference type="RefSeq" id="WP_232592553.1">
    <property type="nucleotide sequence ID" value="NZ_BSPD01000085.1"/>
</dbReference>
<feature type="domain" description="AAA" evidence="1">
    <location>
        <begin position="1"/>
        <end position="163"/>
    </location>
</feature>
<dbReference type="SUPFAM" id="SSF52540">
    <property type="entry name" value="P-loop containing nucleoside triphosphate hydrolases"/>
    <property type="match status" value="1"/>
</dbReference>
<evidence type="ECO:0000259" key="1">
    <source>
        <dbReference type="Pfam" id="PF13614"/>
    </source>
</evidence>
<dbReference type="Pfam" id="PF13614">
    <property type="entry name" value="AAA_31"/>
    <property type="match status" value="1"/>
</dbReference>
<dbReference type="InterPro" id="IPR025669">
    <property type="entry name" value="AAA_dom"/>
</dbReference>
<dbReference type="InterPro" id="IPR027417">
    <property type="entry name" value="P-loop_NTPase"/>
</dbReference>
<protein>
    <submittedName>
        <fullName evidence="2">Cobyrinic acid a,c-diamide synthase</fullName>
    </submittedName>
</protein>
<dbReference type="CDD" id="cd02042">
    <property type="entry name" value="ParAB_family"/>
    <property type="match status" value="1"/>
</dbReference>
<dbReference type="PANTHER" id="PTHR13696:SF99">
    <property type="entry name" value="COBYRINIC ACID AC-DIAMIDE SYNTHASE"/>
    <property type="match status" value="1"/>
</dbReference>
<evidence type="ECO:0000313" key="3">
    <source>
        <dbReference type="Proteomes" id="UP001156870"/>
    </source>
</evidence>
<dbReference type="InterPro" id="IPR050678">
    <property type="entry name" value="DNA_Partitioning_ATPase"/>
</dbReference>
<comment type="caution">
    <text evidence="2">The sequence shown here is derived from an EMBL/GenBank/DDBJ whole genome shotgun (WGS) entry which is preliminary data.</text>
</comment>
<name>A0AA37T8Q7_9GAMM</name>
<proteinExistence type="predicted"/>
<dbReference type="Gene3D" id="3.40.50.300">
    <property type="entry name" value="P-loop containing nucleotide triphosphate hydrolases"/>
    <property type="match status" value="1"/>
</dbReference>
<sequence length="252" mass="29234">MKVIACYSMKGGVGKTATSVNIAYWAARTGNRTLLIDLDPQGASSFYFKVSSVRKNWSKRFFDAYEHLVGQIKATEFMNLDIIPAQINFRKFDVMLSQLARRKTRLKKVLSGLDKEYDFIVLDCPPSIGHLAEAIFEASHAIFVPVIPSTLSERTFEQLHDFFTQNGYASKRIVPFFSMVQRQKNMHRNTMERLRRQYKRFLKVSIPFSTDVEKMGEFRGPLDTFAKSRPANKAYYALWKEMVPIIRRARYD</sequence>
<dbReference type="PANTHER" id="PTHR13696">
    <property type="entry name" value="P-LOOP CONTAINING NUCLEOSIDE TRIPHOSPHATE HYDROLASE"/>
    <property type="match status" value="1"/>
</dbReference>
<dbReference type="AlphaFoldDB" id="A0AA37T8Q7"/>
<dbReference type="EMBL" id="BSPD01000085">
    <property type="protein sequence ID" value="GLS27631.1"/>
    <property type="molecule type" value="Genomic_DNA"/>
</dbReference>
<organism evidence="2 3">
    <name type="scientific">Marinibactrum halimedae</name>
    <dbReference type="NCBI Taxonomy" id="1444977"/>
    <lineage>
        <taxon>Bacteria</taxon>
        <taxon>Pseudomonadati</taxon>
        <taxon>Pseudomonadota</taxon>
        <taxon>Gammaproteobacteria</taxon>
        <taxon>Cellvibrionales</taxon>
        <taxon>Cellvibrionaceae</taxon>
        <taxon>Marinibactrum</taxon>
    </lineage>
</organism>
<dbReference type="Proteomes" id="UP001156870">
    <property type="component" value="Unassembled WGS sequence"/>
</dbReference>
<evidence type="ECO:0000313" key="2">
    <source>
        <dbReference type="EMBL" id="GLS27631.1"/>
    </source>
</evidence>
<gene>
    <name evidence="2" type="ORF">GCM10007877_33500</name>
</gene>
<keyword evidence="3" id="KW-1185">Reference proteome</keyword>
<reference evidence="2 3" key="1">
    <citation type="journal article" date="2014" name="Int. J. Syst. Evol. Microbiol.">
        <title>Complete genome sequence of Corynebacterium casei LMG S-19264T (=DSM 44701T), isolated from a smear-ripened cheese.</title>
        <authorList>
            <consortium name="US DOE Joint Genome Institute (JGI-PGF)"/>
            <person name="Walter F."/>
            <person name="Albersmeier A."/>
            <person name="Kalinowski J."/>
            <person name="Ruckert C."/>
        </authorList>
    </citation>
    <scope>NUCLEOTIDE SEQUENCE [LARGE SCALE GENOMIC DNA]</scope>
    <source>
        <strain evidence="2 3">NBRC 110095</strain>
    </source>
</reference>
<accession>A0AA37T8Q7</accession>